<proteinExistence type="predicted"/>
<evidence type="ECO:0000313" key="2">
    <source>
        <dbReference type="Proteomes" id="UP001106592"/>
    </source>
</evidence>
<reference evidence="1" key="2">
    <citation type="journal article" date="2023" name="Plant Pathol.">
        <title>Dismantling and reorganizing Pseudomonas marginalis sensu#lato.</title>
        <authorList>
            <person name="Sawada H."/>
            <person name="Fujikawa T."/>
            <person name="Satou M."/>
        </authorList>
    </citation>
    <scope>NUCLEOTIDE SEQUENCE</scope>
    <source>
        <strain evidence="1">MAFF 301350</strain>
    </source>
</reference>
<sequence>METQYQTWVNGAQLISFPAGVSASAANDVLNSHLLAQVCANQDGVVTANPRAWFQRSVDGLAQLMWSTQSTQSDVSRFGNLDDLSIVALVAKHLRKKLPTVIFKQMTGMLEQICELDYEHPARQLFRTQVLDRNVGAHGTKRTAINFQLSACTAPDQVFSLFVSLTLAVPLQQDFLHQAFYGVDSPGDGLFFYSHKELSVARYARLREMTVAALAGDAVSLRQRLPVVTATPATLEGGANGRV</sequence>
<dbReference type="Proteomes" id="UP001106592">
    <property type="component" value="Unassembled WGS sequence"/>
</dbReference>
<reference evidence="1" key="1">
    <citation type="journal article" date="2022" name="Int. J. Syst. Evol. Microbiol.">
        <title>Pseudomonas aegrilactucae sp. nov. and Pseudomonas morbosilactucae sp. nov., pathogens causing bacterial rot of lettuce in Japan.</title>
        <authorList>
            <person name="Sawada H."/>
            <person name="Fujikawa T."/>
            <person name="Satou M."/>
        </authorList>
    </citation>
    <scope>NUCLEOTIDE SEQUENCE</scope>
    <source>
        <strain evidence="1">MAFF 301350</strain>
    </source>
</reference>
<accession>A0A9Q2XGZ7</accession>
<gene>
    <name evidence="1" type="ORF">KUO17_05700</name>
</gene>
<organism evidence="1 2">
    <name type="scientific">Pseudomonas aegrilactucae</name>
    <dbReference type="NCBI Taxonomy" id="2854028"/>
    <lineage>
        <taxon>Bacteria</taxon>
        <taxon>Pseudomonadati</taxon>
        <taxon>Pseudomonadota</taxon>
        <taxon>Gammaproteobacteria</taxon>
        <taxon>Pseudomonadales</taxon>
        <taxon>Pseudomonadaceae</taxon>
        <taxon>Pseudomonas</taxon>
    </lineage>
</organism>
<name>A0A9Q2XGZ7_9PSED</name>
<evidence type="ECO:0000313" key="1">
    <source>
        <dbReference type="EMBL" id="MBV6286536.1"/>
    </source>
</evidence>
<comment type="caution">
    <text evidence="1">The sequence shown here is derived from an EMBL/GenBank/DDBJ whole genome shotgun (WGS) entry which is preliminary data.</text>
</comment>
<dbReference type="EMBL" id="JAHTBI010000015">
    <property type="protein sequence ID" value="MBV6286536.1"/>
    <property type="molecule type" value="Genomic_DNA"/>
</dbReference>
<keyword evidence="2" id="KW-1185">Reference proteome</keyword>
<dbReference type="AlphaFoldDB" id="A0A9Q2XGZ7"/>
<protein>
    <submittedName>
        <fullName evidence="1">Uncharacterized protein</fullName>
    </submittedName>
</protein>
<dbReference type="RefSeq" id="WP_217974197.1">
    <property type="nucleotide sequence ID" value="NZ_JAHTBI010000015.1"/>
</dbReference>